<feature type="transmembrane region" description="Helical" evidence="8">
    <location>
        <begin position="281"/>
        <end position="301"/>
    </location>
</feature>
<dbReference type="InterPro" id="IPR017871">
    <property type="entry name" value="ABC_transporter-like_CS"/>
</dbReference>
<feature type="transmembrane region" description="Helical" evidence="8">
    <location>
        <begin position="172"/>
        <end position="193"/>
    </location>
</feature>
<dbReference type="PROSITE" id="PS00211">
    <property type="entry name" value="ABC_TRANSPORTER_1"/>
    <property type="match status" value="1"/>
</dbReference>
<gene>
    <name evidence="11" type="primary">cydC</name>
    <name evidence="11" type="ORF">QC818_02510</name>
</gene>
<dbReference type="InterPro" id="IPR027417">
    <property type="entry name" value="P-loop_NTPase"/>
</dbReference>
<dbReference type="Gene3D" id="3.40.50.300">
    <property type="entry name" value="P-loop containing nucleotide triphosphate hydrolases"/>
    <property type="match status" value="1"/>
</dbReference>
<comment type="caution">
    <text evidence="11">The sequence shown here is derived from an EMBL/GenBank/DDBJ whole genome shotgun (WGS) entry which is preliminary data.</text>
</comment>
<protein>
    <submittedName>
        <fullName evidence="11">Thiol reductant ABC exporter subunit CydC</fullName>
    </submittedName>
</protein>
<dbReference type="RefSeq" id="WP_309651266.1">
    <property type="nucleotide sequence ID" value="NZ_JARWAK010000002.1"/>
</dbReference>
<dbReference type="InterPro" id="IPR003439">
    <property type="entry name" value="ABC_transporter-like_ATP-bd"/>
</dbReference>
<evidence type="ECO:0000259" key="10">
    <source>
        <dbReference type="PROSITE" id="PS50929"/>
    </source>
</evidence>
<dbReference type="Pfam" id="PF00005">
    <property type="entry name" value="ABC_tran"/>
    <property type="match status" value="1"/>
</dbReference>
<evidence type="ECO:0000313" key="11">
    <source>
        <dbReference type="EMBL" id="MDR5865663.1"/>
    </source>
</evidence>
<evidence type="ECO:0000256" key="4">
    <source>
        <dbReference type="ARBA" id="ARBA00022840"/>
    </source>
</evidence>
<proteinExistence type="predicted"/>
<dbReference type="Gene3D" id="1.20.1560.10">
    <property type="entry name" value="ABC transporter type 1, transmembrane domain"/>
    <property type="match status" value="1"/>
</dbReference>
<feature type="transmembrane region" description="Helical" evidence="8">
    <location>
        <begin position="254"/>
        <end position="275"/>
    </location>
</feature>
<evidence type="ECO:0000256" key="1">
    <source>
        <dbReference type="ARBA" id="ARBA00004651"/>
    </source>
</evidence>
<dbReference type="SUPFAM" id="SSF90123">
    <property type="entry name" value="ABC transporter transmembrane region"/>
    <property type="match status" value="1"/>
</dbReference>
<dbReference type="InterPro" id="IPR003593">
    <property type="entry name" value="AAA+_ATPase"/>
</dbReference>
<dbReference type="Pfam" id="PF00664">
    <property type="entry name" value="ABC_membrane"/>
    <property type="match status" value="1"/>
</dbReference>
<keyword evidence="12" id="KW-1185">Reference proteome</keyword>
<dbReference type="PROSITE" id="PS50929">
    <property type="entry name" value="ABC_TM1F"/>
    <property type="match status" value="1"/>
</dbReference>
<keyword evidence="2 8" id="KW-0812">Transmembrane</keyword>
<keyword evidence="4" id="KW-0067">ATP-binding</keyword>
<evidence type="ECO:0000256" key="6">
    <source>
        <dbReference type="ARBA" id="ARBA00023136"/>
    </source>
</evidence>
<keyword evidence="5 8" id="KW-1133">Transmembrane helix</keyword>
<evidence type="ECO:0000256" key="5">
    <source>
        <dbReference type="ARBA" id="ARBA00022989"/>
    </source>
</evidence>
<feature type="domain" description="ABC transporter" evidence="9">
    <location>
        <begin position="349"/>
        <end position="573"/>
    </location>
</feature>
<evidence type="ECO:0000313" key="12">
    <source>
        <dbReference type="Proteomes" id="UP001264519"/>
    </source>
</evidence>
<evidence type="ECO:0000259" key="9">
    <source>
        <dbReference type="PROSITE" id="PS50893"/>
    </source>
</evidence>
<reference evidence="11 12" key="1">
    <citation type="submission" date="2023-04" db="EMBL/GenBank/DDBJ databases">
        <title>A long-awaited taxogenomic arrangement of the family Halomonadaceae.</title>
        <authorList>
            <person name="De La Haba R."/>
            <person name="Chuvochina M."/>
            <person name="Wittouck S."/>
            <person name="Arahal D.R."/>
            <person name="Sanchez-Porro C."/>
            <person name="Hugenholtz P."/>
            <person name="Ventosa A."/>
        </authorList>
    </citation>
    <scope>NUCLEOTIDE SEQUENCE [LARGE SCALE GENOMIC DNA]</scope>
    <source>
        <strain evidence="11 12">DSM 23530</strain>
    </source>
</reference>
<organism evidence="11 12">
    <name type="scientific">Halomonas koreensis</name>
    <dbReference type="NCBI Taxonomy" id="245385"/>
    <lineage>
        <taxon>Bacteria</taxon>
        <taxon>Pseudomonadati</taxon>
        <taxon>Pseudomonadota</taxon>
        <taxon>Gammaproteobacteria</taxon>
        <taxon>Oceanospirillales</taxon>
        <taxon>Halomonadaceae</taxon>
        <taxon>Halomonas</taxon>
    </lineage>
</organism>
<dbReference type="InterPro" id="IPR014223">
    <property type="entry name" value="ABC_CydC/D"/>
</dbReference>
<evidence type="ECO:0000256" key="8">
    <source>
        <dbReference type="SAM" id="Phobius"/>
    </source>
</evidence>
<feature type="domain" description="ABC transmembrane type-1" evidence="10">
    <location>
        <begin position="26"/>
        <end position="317"/>
    </location>
</feature>
<keyword evidence="7" id="KW-0175">Coiled coil</keyword>
<keyword evidence="3" id="KW-0547">Nucleotide-binding</keyword>
<evidence type="ECO:0000256" key="2">
    <source>
        <dbReference type="ARBA" id="ARBA00022692"/>
    </source>
</evidence>
<name>A0ABU1FYA4_9GAMM</name>
<sequence length="577" mass="59568">MAESPGPLATLAPWWRLLARRRGRLLGGVALMALALAAAVGLLALSGWFITATGLAGMALAGGAALTLDVYVPGGGIRAFALTRTVARYLERLYNHDTVLRLLADLRGRMFAVLAGLDARTLSRRRASDWLNRLTADIDTLDSLFLRLVAPAGVALAAILGLAGLLAPWAPAAGLAVALGLGVAWGWLTLGQARLGLAASRRRVDELERLRAAVLERLQGLAELEAYGSLAVQRRRLSAIEDRLEADQRRLGRAAALGSAVTGLAVGGTALLVLWCAARGWQAGALSGPVMVMMPLAVLALNEALAALPLAFTQAGATLAAAERLNALAEARRPAPAARSRLPAGPLSVELAGIALRFPGALAPVFSGLDLRLAPGDRLALHGASGSGKSSLAALLSGQLAPDAGGLRLGGIPLDALAPAALAERVACLTQLTELFDDSLAANLRLAAPDADDARLWAVLETVELADWAEAQPRGLATRVGEGGRRLSGGQARRVALARLLLRDPGLVILDEPFAGLDDALAGRIAGRLDAWLAGRSVVLLVHERAAGPGLPGVSRWQALAADEGGGLCAAAPNPTR</sequence>
<dbReference type="SUPFAM" id="SSF52540">
    <property type="entry name" value="P-loop containing nucleoside triphosphate hydrolases"/>
    <property type="match status" value="1"/>
</dbReference>
<dbReference type="PANTHER" id="PTHR43394:SF1">
    <property type="entry name" value="ATP-BINDING CASSETTE SUB-FAMILY B MEMBER 10, MITOCHONDRIAL"/>
    <property type="match status" value="1"/>
</dbReference>
<evidence type="ECO:0000256" key="7">
    <source>
        <dbReference type="SAM" id="Coils"/>
    </source>
</evidence>
<feature type="transmembrane region" description="Helical" evidence="8">
    <location>
        <begin position="144"/>
        <end position="166"/>
    </location>
</feature>
<dbReference type="InterPro" id="IPR039421">
    <property type="entry name" value="Type_1_exporter"/>
</dbReference>
<dbReference type="Proteomes" id="UP001264519">
    <property type="component" value="Unassembled WGS sequence"/>
</dbReference>
<keyword evidence="6 8" id="KW-0472">Membrane</keyword>
<dbReference type="SMART" id="SM00382">
    <property type="entry name" value="AAA"/>
    <property type="match status" value="1"/>
</dbReference>
<dbReference type="PANTHER" id="PTHR43394">
    <property type="entry name" value="ATP-DEPENDENT PERMEASE MDL1, MITOCHONDRIAL"/>
    <property type="match status" value="1"/>
</dbReference>
<dbReference type="InterPro" id="IPR011527">
    <property type="entry name" value="ABC1_TM_dom"/>
</dbReference>
<dbReference type="PROSITE" id="PS50893">
    <property type="entry name" value="ABC_TRANSPORTER_2"/>
    <property type="match status" value="1"/>
</dbReference>
<comment type="subcellular location">
    <subcellularLocation>
        <location evidence="1">Cell membrane</location>
        <topology evidence="1">Multi-pass membrane protein</topology>
    </subcellularLocation>
</comment>
<dbReference type="InterPro" id="IPR036640">
    <property type="entry name" value="ABC1_TM_sf"/>
</dbReference>
<feature type="coiled-coil region" evidence="7">
    <location>
        <begin position="197"/>
        <end position="250"/>
    </location>
</feature>
<accession>A0ABU1FYA4</accession>
<evidence type="ECO:0000256" key="3">
    <source>
        <dbReference type="ARBA" id="ARBA00022741"/>
    </source>
</evidence>
<dbReference type="EMBL" id="JARWAK010000002">
    <property type="protein sequence ID" value="MDR5865663.1"/>
    <property type="molecule type" value="Genomic_DNA"/>
</dbReference>
<feature type="transmembrane region" description="Helical" evidence="8">
    <location>
        <begin position="25"/>
        <end position="50"/>
    </location>
</feature>
<dbReference type="NCBIfam" id="TIGR02868">
    <property type="entry name" value="CydC"/>
    <property type="match status" value="1"/>
</dbReference>